<dbReference type="InterPro" id="IPR052518">
    <property type="entry name" value="CHR_Transporter"/>
</dbReference>
<feature type="transmembrane region" description="Helical" evidence="7">
    <location>
        <begin position="60"/>
        <end position="85"/>
    </location>
</feature>
<dbReference type="PANTHER" id="PTHR43663">
    <property type="entry name" value="CHROMATE TRANSPORT PROTEIN-RELATED"/>
    <property type="match status" value="1"/>
</dbReference>
<comment type="caution">
    <text evidence="8">The sequence shown here is derived from an EMBL/GenBank/DDBJ whole genome shotgun (WGS) entry which is preliminary data.</text>
</comment>
<keyword evidence="5 7" id="KW-1133">Transmembrane helix</keyword>
<dbReference type="PANTHER" id="PTHR43663:SF1">
    <property type="entry name" value="CHROMATE TRANSPORTER"/>
    <property type="match status" value="1"/>
</dbReference>
<keyword evidence="6 7" id="KW-0472">Membrane</keyword>
<gene>
    <name evidence="8" type="ORF">RSO01_32690</name>
</gene>
<keyword evidence="3" id="KW-1003">Cell membrane</keyword>
<dbReference type="RefSeq" id="WP_147150179.1">
    <property type="nucleotide sequence ID" value="NZ_BKAJ01000054.1"/>
</dbReference>
<dbReference type="GO" id="GO:0005886">
    <property type="term" value="C:plasma membrane"/>
    <property type="evidence" value="ECO:0007669"/>
    <property type="project" value="UniProtKB-SubCell"/>
</dbReference>
<proteinExistence type="inferred from homology"/>
<evidence type="ECO:0000256" key="2">
    <source>
        <dbReference type="ARBA" id="ARBA00005262"/>
    </source>
</evidence>
<dbReference type="InterPro" id="IPR003370">
    <property type="entry name" value="Chromate_transpt"/>
</dbReference>
<dbReference type="Proteomes" id="UP000321058">
    <property type="component" value="Unassembled WGS sequence"/>
</dbReference>
<evidence type="ECO:0000313" key="9">
    <source>
        <dbReference type="Proteomes" id="UP000321058"/>
    </source>
</evidence>
<keyword evidence="4 7" id="KW-0812">Transmembrane</keyword>
<evidence type="ECO:0000256" key="1">
    <source>
        <dbReference type="ARBA" id="ARBA00004651"/>
    </source>
</evidence>
<dbReference type="EMBL" id="BKAJ01000054">
    <property type="protein sequence ID" value="GEP56103.1"/>
    <property type="molecule type" value="Genomic_DNA"/>
</dbReference>
<comment type="similarity">
    <text evidence="2">Belongs to the chromate ion transporter (CHR) (TC 2.A.51) family.</text>
</comment>
<dbReference type="OrthoDB" id="556585at2"/>
<dbReference type="AlphaFoldDB" id="A0A512NAY5"/>
<evidence type="ECO:0000313" key="8">
    <source>
        <dbReference type="EMBL" id="GEP56103.1"/>
    </source>
</evidence>
<protein>
    <submittedName>
        <fullName evidence="8">Chromate transporter</fullName>
    </submittedName>
</protein>
<evidence type="ECO:0000256" key="3">
    <source>
        <dbReference type="ARBA" id="ARBA00022475"/>
    </source>
</evidence>
<dbReference type="GO" id="GO:0015109">
    <property type="term" value="F:chromate transmembrane transporter activity"/>
    <property type="evidence" value="ECO:0007669"/>
    <property type="project" value="InterPro"/>
</dbReference>
<organism evidence="8 9">
    <name type="scientific">Reyranella soli</name>
    <dbReference type="NCBI Taxonomy" id="1230389"/>
    <lineage>
        <taxon>Bacteria</taxon>
        <taxon>Pseudomonadati</taxon>
        <taxon>Pseudomonadota</taxon>
        <taxon>Alphaproteobacteria</taxon>
        <taxon>Hyphomicrobiales</taxon>
        <taxon>Reyranellaceae</taxon>
        <taxon>Reyranella</taxon>
    </lineage>
</organism>
<evidence type="ECO:0000256" key="4">
    <source>
        <dbReference type="ARBA" id="ARBA00022692"/>
    </source>
</evidence>
<evidence type="ECO:0000256" key="5">
    <source>
        <dbReference type="ARBA" id="ARBA00022989"/>
    </source>
</evidence>
<comment type="subcellular location">
    <subcellularLocation>
        <location evidence="1">Cell membrane</location>
        <topology evidence="1">Multi-pass membrane protein</topology>
    </subcellularLocation>
</comment>
<feature type="transmembrane region" description="Helical" evidence="7">
    <location>
        <begin position="106"/>
        <end position="127"/>
    </location>
</feature>
<sequence>MKQLGDIAGVFAYLSLLTVGGGMAAFPELKTLTVDTYHWVTFPEMLHFYSLGQLAPGPNMMMVVSIGAVVAGLPGAAVALIAFFLPTGILTWAIGRVWTRLATWRWRPAIQTGLGSVSVGLVLAGAIIMGRGAVTGILWGAIAVVVFLLLLKTKINPAYPIVASGLVGMLAHWL</sequence>
<reference evidence="8 9" key="1">
    <citation type="submission" date="2019-07" db="EMBL/GenBank/DDBJ databases">
        <title>Whole genome shotgun sequence of Reyranella soli NBRC 108950.</title>
        <authorList>
            <person name="Hosoyama A."/>
            <person name="Uohara A."/>
            <person name="Ohji S."/>
            <person name="Ichikawa N."/>
        </authorList>
    </citation>
    <scope>NUCLEOTIDE SEQUENCE [LARGE SCALE GENOMIC DNA]</scope>
    <source>
        <strain evidence="8 9">NBRC 108950</strain>
    </source>
</reference>
<feature type="transmembrane region" description="Helical" evidence="7">
    <location>
        <begin position="133"/>
        <end position="151"/>
    </location>
</feature>
<feature type="transmembrane region" description="Helical" evidence="7">
    <location>
        <begin position="7"/>
        <end position="26"/>
    </location>
</feature>
<evidence type="ECO:0000256" key="6">
    <source>
        <dbReference type="ARBA" id="ARBA00023136"/>
    </source>
</evidence>
<name>A0A512NAY5_9HYPH</name>
<evidence type="ECO:0000256" key="7">
    <source>
        <dbReference type="SAM" id="Phobius"/>
    </source>
</evidence>
<dbReference type="Pfam" id="PF02417">
    <property type="entry name" value="Chromate_transp"/>
    <property type="match status" value="1"/>
</dbReference>
<accession>A0A512NAY5</accession>
<keyword evidence="9" id="KW-1185">Reference proteome</keyword>